<dbReference type="Proteomes" id="UP001486565">
    <property type="component" value="Chromosome"/>
</dbReference>
<proteinExistence type="predicted"/>
<dbReference type="RefSeq" id="WP_341876614.1">
    <property type="nucleotide sequence ID" value="NZ_CP121687.1"/>
</dbReference>
<accession>A0ABZ2Y2Q7</accession>
<evidence type="ECO:0000313" key="2">
    <source>
        <dbReference type="Proteomes" id="UP001486565"/>
    </source>
</evidence>
<organism evidence="1 2">
    <name type="scientific">Defluviitalea saccharophila</name>
    <dbReference type="NCBI Taxonomy" id="879970"/>
    <lineage>
        <taxon>Bacteria</taxon>
        <taxon>Bacillati</taxon>
        <taxon>Bacillota</taxon>
        <taxon>Clostridia</taxon>
        <taxon>Lachnospirales</taxon>
        <taxon>Defluviitaleaceae</taxon>
        <taxon>Defluviitalea</taxon>
    </lineage>
</organism>
<sequence length="90" mass="10777">MLHDLYLYDWHDGETARKKLSLDRPDITCDNAVKPFDIPEKEQETIRSHMWPLNITKIPKSKEALIICFADKYCALIERIRLNKHFKLRH</sequence>
<reference evidence="1 2" key="1">
    <citation type="submission" date="2023-03" db="EMBL/GenBank/DDBJ databases">
        <title>Novel Species.</title>
        <authorList>
            <person name="Ma S."/>
        </authorList>
    </citation>
    <scope>NUCLEOTIDE SEQUENCE [LARGE SCALE GENOMIC DNA]</scope>
    <source>
        <strain evidence="1 2">LIND6LT2</strain>
    </source>
</reference>
<dbReference type="SUPFAM" id="SSF109604">
    <property type="entry name" value="HD-domain/PDEase-like"/>
    <property type="match status" value="1"/>
</dbReference>
<protein>
    <submittedName>
        <fullName evidence="1">Uncharacterized protein</fullName>
    </submittedName>
</protein>
<dbReference type="EMBL" id="CP121687">
    <property type="protein sequence ID" value="WZL69627.1"/>
    <property type="molecule type" value="Genomic_DNA"/>
</dbReference>
<gene>
    <name evidence="1" type="ORF">QBE51_12690</name>
</gene>
<evidence type="ECO:0000313" key="1">
    <source>
        <dbReference type="EMBL" id="WZL69627.1"/>
    </source>
</evidence>
<keyword evidence="2" id="KW-1185">Reference proteome</keyword>
<name>A0ABZ2Y2Q7_9FIRM</name>